<proteinExistence type="predicted"/>
<dbReference type="Proteomes" id="UP000886998">
    <property type="component" value="Unassembled WGS sequence"/>
</dbReference>
<organism evidence="1 2">
    <name type="scientific">Trichonephila inaurata madagascariensis</name>
    <dbReference type="NCBI Taxonomy" id="2747483"/>
    <lineage>
        <taxon>Eukaryota</taxon>
        <taxon>Metazoa</taxon>
        <taxon>Ecdysozoa</taxon>
        <taxon>Arthropoda</taxon>
        <taxon>Chelicerata</taxon>
        <taxon>Arachnida</taxon>
        <taxon>Araneae</taxon>
        <taxon>Araneomorphae</taxon>
        <taxon>Entelegynae</taxon>
        <taxon>Araneoidea</taxon>
        <taxon>Nephilidae</taxon>
        <taxon>Trichonephila</taxon>
        <taxon>Trichonephila inaurata</taxon>
    </lineage>
</organism>
<accession>A0A8X6YFZ3</accession>
<name>A0A8X6YFZ3_9ARAC</name>
<reference evidence="1" key="1">
    <citation type="submission" date="2020-08" db="EMBL/GenBank/DDBJ databases">
        <title>Multicomponent nature underlies the extraordinary mechanical properties of spider dragline silk.</title>
        <authorList>
            <person name="Kono N."/>
            <person name="Nakamura H."/>
            <person name="Mori M."/>
            <person name="Yoshida Y."/>
            <person name="Ohtoshi R."/>
            <person name="Malay A.D."/>
            <person name="Moran D.A.P."/>
            <person name="Tomita M."/>
            <person name="Numata K."/>
            <person name="Arakawa K."/>
        </authorList>
    </citation>
    <scope>NUCLEOTIDE SEQUENCE</scope>
</reference>
<evidence type="ECO:0000313" key="1">
    <source>
        <dbReference type="EMBL" id="GFY70155.1"/>
    </source>
</evidence>
<comment type="caution">
    <text evidence="1">The sequence shown here is derived from an EMBL/GenBank/DDBJ whole genome shotgun (WGS) entry which is preliminary data.</text>
</comment>
<dbReference type="AlphaFoldDB" id="A0A8X6YFZ3"/>
<gene>
    <name evidence="1" type="ORF">TNIN_181051</name>
</gene>
<evidence type="ECO:0000313" key="2">
    <source>
        <dbReference type="Proteomes" id="UP000886998"/>
    </source>
</evidence>
<dbReference type="EMBL" id="BMAV01018048">
    <property type="protein sequence ID" value="GFY70155.1"/>
    <property type="molecule type" value="Genomic_DNA"/>
</dbReference>
<keyword evidence="2" id="KW-1185">Reference proteome</keyword>
<protein>
    <submittedName>
        <fullName evidence="1">Uncharacterized protein</fullName>
    </submittedName>
</protein>
<sequence length="124" mass="13574">MAFSSTAKTCSCFSSDSRSEKLFAISTGSLTKGETGRASLGLPLYDKDLAKAIPSGASAFGWKMGNWPSLPTVRLDLRNHAQYKGQIVLFSPHSFEGSTANFPKKFPFAEIRHKNIFIANLGRR</sequence>